<proteinExistence type="predicted"/>
<evidence type="ECO:0000256" key="5">
    <source>
        <dbReference type="SAM" id="MobiDB-lite"/>
    </source>
</evidence>
<feature type="transmembrane region" description="Helical" evidence="6">
    <location>
        <begin position="523"/>
        <end position="551"/>
    </location>
</feature>
<protein>
    <submittedName>
        <fullName evidence="7">Uncharacterized protein</fullName>
    </submittedName>
</protein>
<gene>
    <name evidence="7" type="ORF">B0T14DRAFT_604715</name>
</gene>
<dbReference type="SUPFAM" id="SSF144083">
    <property type="entry name" value="Magnesium transport protein CorA, transmembrane region"/>
    <property type="match status" value="1"/>
</dbReference>
<dbReference type="EMBL" id="JAULSU010000005">
    <property type="protein sequence ID" value="KAK0616424.1"/>
    <property type="molecule type" value="Genomic_DNA"/>
</dbReference>
<organism evidence="7 8">
    <name type="scientific">Immersiella caudata</name>
    <dbReference type="NCBI Taxonomy" id="314043"/>
    <lineage>
        <taxon>Eukaryota</taxon>
        <taxon>Fungi</taxon>
        <taxon>Dikarya</taxon>
        <taxon>Ascomycota</taxon>
        <taxon>Pezizomycotina</taxon>
        <taxon>Sordariomycetes</taxon>
        <taxon>Sordariomycetidae</taxon>
        <taxon>Sordariales</taxon>
        <taxon>Lasiosphaeriaceae</taxon>
        <taxon>Immersiella</taxon>
    </lineage>
</organism>
<sequence>MASDAESLGADRAPGTVPSDIVKDTSNNETVKAPSAETNIAKGKALDIEAGASGQLKTERKKTEGPPWAVRVLDYRSEGWSEPWQLPHLDVDTIGEPLDESVVARLYLCEGPPPTKVQQDLSQCQLRVPESFFSYHDMDSLPTAGFNHDTRGPLFVKWARPMAQSDNAWSFEKRMRSAKIGGVRGEPDPRKLGRDYTVPSHATEPYRAYYPTVLDPNPIPGERLGSFKGDAIHQKGKKAQICHGARECVSFYPARINEKLLGIVLCDPPRTYTVSQYRRIGRWKSGYTETPDPQGSRLTFDEMQSSQTRFEEVLRQRPEPNSPEGSVMEQVVKDAIVGMALHDEFEILNAVDQTTQDIRWLMESENTTRQCIADWRRFLSVWSHHISSQMSWLETFSLAELPNSSVAKANGFQRLASGLEATRKSVEAISNELVSSMSIYQSQKAISEAESVAKLTSMAFFFIPLTFSASVFGMDLVEFSSALTIPIWVVVSVGLTSATYCILFRKEIAESIGLFPSRIRRVVVYLIAFAKSLILNMSTLVGLGVFLGVPASIGIGLWKLWAGSLTRAAKIGITVLVSFVGLDIIILSVWLIPLSAYGMFKLLLDYGRQMEQHQAERMAELGARQRGLQMRRLC</sequence>
<keyword evidence="2 6" id="KW-0812">Transmembrane</keyword>
<dbReference type="Pfam" id="PF01544">
    <property type="entry name" value="CorA"/>
    <property type="match status" value="1"/>
</dbReference>
<accession>A0AA39WJB5</accession>
<evidence type="ECO:0000256" key="4">
    <source>
        <dbReference type="ARBA" id="ARBA00023136"/>
    </source>
</evidence>
<evidence type="ECO:0000256" key="2">
    <source>
        <dbReference type="ARBA" id="ARBA00022692"/>
    </source>
</evidence>
<dbReference type="Proteomes" id="UP001175000">
    <property type="component" value="Unassembled WGS sequence"/>
</dbReference>
<evidence type="ECO:0000256" key="1">
    <source>
        <dbReference type="ARBA" id="ARBA00004141"/>
    </source>
</evidence>
<evidence type="ECO:0000256" key="3">
    <source>
        <dbReference type="ARBA" id="ARBA00022989"/>
    </source>
</evidence>
<dbReference type="AlphaFoldDB" id="A0AA39WJB5"/>
<keyword evidence="3 6" id="KW-1133">Transmembrane helix</keyword>
<dbReference type="InterPro" id="IPR045863">
    <property type="entry name" value="CorA_TM1_TM2"/>
</dbReference>
<dbReference type="GO" id="GO:0016020">
    <property type="term" value="C:membrane"/>
    <property type="evidence" value="ECO:0007669"/>
    <property type="project" value="UniProtKB-SubCell"/>
</dbReference>
<reference evidence="7" key="1">
    <citation type="submission" date="2023-06" db="EMBL/GenBank/DDBJ databases">
        <title>Genome-scale phylogeny and comparative genomics of the fungal order Sordariales.</title>
        <authorList>
            <consortium name="Lawrence Berkeley National Laboratory"/>
            <person name="Hensen N."/>
            <person name="Bonometti L."/>
            <person name="Westerberg I."/>
            <person name="Brannstrom I.O."/>
            <person name="Guillou S."/>
            <person name="Cros-Aarteil S."/>
            <person name="Calhoun S."/>
            <person name="Haridas S."/>
            <person name="Kuo A."/>
            <person name="Mondo S."/>
            <person name="Pangilinan J."/>
            <person name="Riley R."/>
            <person name="Labutti K."/>
            <person name="Andreopoulos B."/>
            <person name="Lipzen A."/>
            <person name="Chen C."/>
            <person name="Yanf M."/>
            <person name="Daum C."/>
            <person name="Ng V."/>
            <person name="Clum A."/>
            <person name="Steindorff A."/>
            <person name="Ohm R."/>
            <person name="Martin F."/>
            <person name="Silar P."/>
            <person name="Natvig D."/>
            <person name="Lalanne C."/>
            <person name="Gautier V."/>
            <person name="Ament-Velasquez S.L."/>
            <person name="Kruys A."/>
            <person name="Hutchinson M.I."/>
            <person name="Powell A.J."/>
            <person name="Barry K."/>
            <person name="Miller A.N."/>
            <person name="Grigoriev I.V."/>
            <person name="Debuchy R."/>
            <person name="Gladieux P."/>
            <person name="Thoren M.H."/>
            <person name="Johannesson H."/>
        </authorList>
    </citation>
    <scope>NUCLEOTIDE SEQUENCE</scope>
    <source>
        <strain evidence="7">CBS 606.72</strain>
    </source>
</reference>
<comment type="subcellular location">
    <subcellularLocation>
        <location evidence="1">Membrane</location>
        <topology evidence="1">Multi-pass membrane protein</topology>
    </subcellularLocation>
</comment>
<comment type="caution">
    <text evidence="7">The sequence shown here is derived from an EMBL/GenBank/DDBJ whole genome shotgun (WGS) entry which is preliminary data.</text>
</comment>
<name>A0AA39WJB5_9PEZI</name>
<feature type="transmembrane region" description="Helical" evidence="6">
    <location>
        <begin position="485"/>
        <end position="503"/>
    </location>
</feature>
<dbReference type="Gene3D" id="1.20.58.340">
    <property type="entry name" value="Magnesium transport protein CorA, transmembrane region"/>
    <property type="match status" value="1"/>
</dbReference>
<dbReference type="GO" id="GO:0046873">
    <property type="term" value="F:metal ion transmembrane transporter activity"/>
    <property type="evidence" value="ECO:0007669"/>
    <property type="project" value="InterPro"/>
</dbReference>
<keyword evidence="8" id="KW-1185">Reference proteome</keyword>
<feature type="transmembrane region" description="Helical" evidence="6">
    <location>
        <begin position="571"/>
        <end position="600"/>
    </location>
</feature>
<dbReference type="InterPro" id="IPR002523">
    <property type="entry name" value="MgTranspt_CorA/ZnTranspt_ZntB"/>
</dbReference>
<evidence type="ECO:0000313" key="8">
    <source>
        <dbReference type="Proteomes" id="UP001175000"/>
    </source>
</evidence>
<feature type="region of interest" description="Disordered" evidence="5">
    <location>
        <begin position="1"/>
        <end position="38"/>
    </location>
</feature>
<evidence type="ECO:0000256" key="6">
    <source>
        <dbReference type="SAM" id="Phobius"/>
    </source>
</evidence>
<keyword evidence="4 6" id="KW-0472">Membrane</keyword>
<evidence type="ECO:0000313" key="7">
    <source>
        <dbReference type="EMBL" id="KAK0616424.1"/>
    </source>
</evidence>